<evidence type="ECO:0000313" key="9">
    <source>
        <dbReference type="Proteomes" id="UP000509750"/>
    </source>
</evidence>
<dbReference type="Proteomes" id="UP000509750">
    <property type="component" value="Chromosome"/>
</dbReference>
<dbReference type="OrthoDB" id="201120at2157"/>
<reference evidence="8 9" key="1">
    <citation type="submission" date="2020-07" db="EMBL/GenBank/DDBJ databases">
        <title>Gai3-2, isolated from salt lake.</title>
        <authorList>
            <person name="Cui H."/>
            <person name="Shi X."/>
        </authorList>
    </citation>
    <scope>NUCLEOTIDE SEQUENCE [LARGE SCALE GENOMIC DNA]</scope>
    <source>
        <strain evidence="8 9">Gai3-2</strain>
    </source>
</reference>
<keyword evidence="5" id="KW-0460">Magnesium</keyword>
<dbReference type="CDD" id="cd09854">
    <property type="entry name" value="PIN_VapC-like"/>
    <property type="match status" value="1"/>
</dbReference>
<keyword evidence="3 5" id="KW-0479">Metal-binding</keyword>
<dbReference type="InterPro" id="IPR022907">
    <property type="entry name" value="VapC_family"/>
</dbReference>
<evidence type="ECO:0000256" key="5">
    <source>
        <dbReference type="HAMAP-Rule" id="MF_00265"/>
    </source>
</evidence>
<accession>A0A7D5GD29</accession>
<dbReference type="EMBL" id="CP058529">
    <property type="protein sequence ID" value="QLG28672.1"/>
    <property type="molecule type" value="Genomic_DNA"/>
</dbReference>
<dbReference type="SUPFAM" id="SSF88723">
    <property type="entry name" value="PIN domain-like"/>
    <property type="match status" value="1"/>
</dbReference>
<comment type="similarity">
    <text evidence="5">Belongs to the PINc/VapC protein family.</text>
</comment>
<proteinExistence type="inferred from homology"/>
<dbReference type="GO" id="GO:0016787">
    <property type="term" value="F:hydrolase activity"/>
    <property type="evidence" value="ECO:0007669"/>
    <property type="project" value="UniProtKB-KW"/>
</dbReference>
<dbReference type="InterPro" id="IPR029060">
    <property type="entry name" value="PIN-like_dom_sf"/>
</dbReference>
<evidence type="ECO:0000256" key="4">
    <source>
        <dbReference type="ARBA" id="ARBA00022801"/>
    </source>
</evidence>
<dbReference type="GeneID" id="56030059"/>
<dbReference type="InterPro" id="IPR002716">
    <property type="entry name" value="PIN_dom"/>
</dbReference>
<dbReference type="KEGG" id="halg:HUG10_14460"/>
<keyword evidence="9" id="KW-1185">Reference proteome</keyword>
<dbReference type="HAMAP" id="MF_00265">
    <property type="entry name" value="VapC_Nob1"/>
    <property type="match status" value="1"/>
</dbReference>
<evidence type="ECO:0000256" key="2">
    <source>
        <dbReference type="ARBA" id="ARBA00022722"/>
    </source>
</evidence>
<dbReference type="Pfam" id="PF01850">
    <property type="entry name" value="PIN"/>
    <property type="match status" value="1"/>
</dbReference>
<protein>
    <recommendedName>
        <fullName evidence="5">Ribonuclease VapC</fullName>
        <shortName evidence="5">RNase VapC</shortName>
        <ecNumber evidence="5">3.1.-.-</ecNumber>
    </recommendedName>
    <alternativeName>
        <fullName evidence="5">Putative toxin VapC</fullName>
    </alternativeName>
</protein>
<feature type="binding site" evidence="5">
    <location>
        <position position="5"/>
    </location>
    <ligand>
        <name>Mg(2+)</name>
        <dbReference type="ChEBI" id="CHEBI:18420"/>
    </ligand>
</feature>
<dbReference type="RefSeq" id="WP_179170246.1">
    <property type="nucleotide sequence ID" value="NZ_CP058529.1"/>
</dbReference>
<comment type="function">
    <text evidence="5">Toxic component of a toxin-antitoxin (TA) system. An RNase.</text>
</comment>
<dbReference type="AlphaFoldDB" id="A0A7D5GD29"/>
<feature type="region of interest" description="Disordered" evidence="6">
    <location>
        <begin position="133"/>
        <end position="156"/>
    </location>
</feature>
<evidence type="ECO:0000259" key="7">
    <source>
        <dbReference type="Pfam" id="PF01850"/>
    </source>
</evidence>
<evidence type="ECO:0000313" key="8">
    <source>
        <dbReference type="EMBL" id="QLG28672.1"/>
    </source>
</evidence>
<feature type="binding site" evidence="5">
    <location>
        <position position="99"/>
    </location>
    <ligand>
        <name>Mg(2+)</name>
        <dbReference type="ChEBI" id="CHEBI:18420"/>
    </ligand>
</feature>
<gene>
    <name evidence="5" type="primary">vapC</name>
    <name evidence="8" type="ORF">HUG10_14460</name>
</gene>
<keyword evidence="4 5" id="KW-0378">Hydrolase</keyword>
<evidence type="ECO:0000256" key="3">
    <source>
        <dbReference type="ARBA" id="ARBA00022723"/>
    </source>
</evidence>
<evidence type="ECO:0000256" key="1">
    <source>
        <dbReference type="ARBA" id="ARBA00022649"/>
    </source>
</evidence>
<dbReference type="GO" id="GO:0090729">
    <property type="term" value="F:toxin activity"/>
    <property type="evidence" value="ECO:0007669"/>
    <property type="project" value="UniProtKB-KW"/>
</dbReference>
<dbReference type="Gene3D" id="3.40.50.1010">
    <property type="entry name" value="5'-nuclease"/>
    <property type="match status" value="1"/>
</dbReference>
<keyword evidence="1 5" id="KW-1277">Toxin-antitoxin system</keyword>
<feature type="domain" description="PIN" evidence="7">
    <location>
        <begin position="3"/>
        <end position="126"/>
    </location>
</feature>
<feature type="compositionally biased region" description="Acidic residues" evidence="6">
    <location>
        <begin position="142"/>
        <end position="156"/>
    </location>
</feature>
<dbReference type="EC" id="3.1.-.-" evidence="5"/>
<organism evidence="8 9">
    <name type="scientific">Halorarum halophilum</name>
    <dbReference type="NCBI Taxonomy" id="2743090"/>
    <lineage>
        <taxon>Archaea</taxon>
        <taxon>Methanobacteriati</taxon>
        <taxon>Methanobacteriota</taxon>
        <taxon>Stenosarchaea group</taxon>
        <taxon>Halobacteria</taxon>
        <taxon>Halobacteriales</taxon>
        <taxon>Haloferacaceae</taxon>
        <taxon>Halorarum</taxon>
    </lineage>
</organism>
<evidence type="ECO:0000256" key="6">
    <source>
        <dbReference type="SAM" id="MobiDB-lite"/>
    </source>
</evidence>
<comment type="cofactor">
    <cofactor evidence="5">
        <name>Mg(2+)</name>
        <dbReference type="ChEBI" id="CHEBI:18420"/>
    </cofactor>
</comment>
<dbReference type="GO" id="GO:0004540">
    <property type="term" value="F:RNA nuclease activity"/>
    <property type="evidence" value="ECO:0007669"/>
    <property type="project" value="InterPro"/>
</dbReference>
<keyword evidence="2 5" id="KW-0540">Nuclease</keyword>
<sequence>MFCLDANVWVYYLDADLPEHEDVAPQVDALLATEPLFTTTVLQMEVVHYLANTLAESGSTVGEFLSLRDTTVADLTTADVEMGADLLHEYPNAGIGGRDATVLAAMERYGIERLWTHDGAFAEVAKEEGYIVHDPTKGSVPDDLDTLDDGDSPNDG</sequence>
<keyword evidence="5" id="KW-0800">Toxin</keyword>
<name>A0A7D5GD29_9EURY</name>
<dbReference type="GO" id="GO:0000287">
    <property type="term" value="F:magnesium ion binding"/>
    <property type="evidence" value="ECO:0007669"/>
    <property type="project" value="UniProtKB-UniRule"/>
</dbReference>